<dbReference type="RefSeq" id="WP_181454823.1">
    <property type="nucleotide sequence ID" value="NZ_NGJK01000023.1"/>
</dbReference>
<dbReference type="SUPFAM" id="SSF49464">
    <property type="entry name" value="Carboxypeptidase regulatory domain-like"/>
    <property type="match status" value="1"/>
</dbReference>
<reference evidence="3 4" key="1">
    <citation type="submission" date="2017-05" db="EMBL/GenBank/DDBJ databases">
        <title>Host range expansion of the Methanosphaera genus to humans and monogastric animals involves recent and extensive reduction in genome content.</title>
        <authorList>
            <person name="Hoedt E.C."/>
            <person name="Volmer J.G."/>
            <person name="Parks D.H."/>
            <person name="Rosewarne C.P."/>
            <person name="Denman S.E."/>
            <person name="Mcsweeney C.S."/>
            <person name="O Cuiv P."/>
            <person name="Hugenholtz P."/>
            <person name="Tyson G.W."/>
            <person name="Morrison M."/>
        </authorList>
    </citation>
    <scope>NUCLEOTIDE SEQUENCE [LARGE SCALE GENOMIC DNA]</scope>
    <source>
        <strain evidence="3 4">PA5</strain>
    </source>
</reference>
<dbReference type="InterPro" id="IPR032109">
    <property type="entry name" value="Big_3_5"/>
</dbReference>
<proteinExistence type="predicted"/>
<sequence length="937" mass="101592">MSTNKTMAFLLALIVLIIGLSAVSASDVSNTHEVQADSSHVDIPTTVKSIETSDNNIKAQEPSTNVKQKTNENSKSLNVQKTNKNIQTATKDIVSENTKSIEKTSIKQKSQKTADKSTYVVTKDTFNQYFNNGTLRDNIQNGDTLDFQGDFKTSSTENYTMIFNKPVNLISTTQNTNISLNSTSTDFFGKDYGDAVVFEKTASGSNITGLYFYNTQIIVKNASNIIFNNITKITENKKIGGGIGGFSIRENSSYVTVKNSYFYTRDNGGVSTLVGAYASHCIFDNNTLDVEGNVGNIIYFTTYNVDITDYSHTNEYNQITNNKIYGPSVSTSICYGITISGCHNLVENNTIEYNNGMGITIQWGSGTPDESGSGSSSSGVPTYNNTYRNNVLLNNSHFSPSSNSTIINNTVTGRTNLITNTILLNNTLNTVQTSGIVTIGNSSIGNITILSTPKKSKTSYIIENNTIDNIILKAASGSGDTTENITINNNNITGKIYVTQTSGDVNNINITSNNIGDYVALGEKRNQIVTNVLINNNKINSTKSYAIRITEKSENFTITNNQLYAINATGNSAIQNDGIMNNIYEFNNTPINPKTTITIDPIKNTTVENTVIISGKLLDENQKPITNATVKIGVKDPESKNKYNVITDENGVYTKEFKVYYEGLYMVEVSYSGDVTHAPSKDESSFNVLEATTTSMNITGNYNLNNNITIHVSVVNNANMPVDGKVSITIDNNENIVDLVNGCANLTVTLTEAGIHTITATYLGNDVYGQSSTTENITVNKVNTTTMLNIAGVVGLNKNITITAMVKDDKNNPINNGMVSIEIDGNKQVLNLVNGSVELITSINTPGDHVITATYLGDDNYNPSSATETITLNKVNTTTMLNIAGVVGLNKNITITAMVNEDKNNPMNNGMVSFDIDGDKQVLNLVYGSVELITGIN</sequence>
<feature type="domain" description="Bacterial Ig-like" evidence="2">
    <location>
        <begin position="796"/>
        <end position="871"/>
    </location>
</feature>
<gene>
    <name evidence="3" type="ORF">CA615_02190</name>
</gene>
<dbReference type="InterPro" id="IPR006626">
    <property type="entry name" value="PbH1"/>
</dbReference>
<accession>A0A328Q9M3</accession>
<dbReference type="SUPFAM" id="SSF51126">
    <property type="entry name" value="Pectin lyase-like"/>
    <property type="match status" value="1"/>
</dbReference>
<dbReference type="Proteomes" id="UP000248557">
    <property type="component" value="Unassembled WGS sequence"/>
</dbReference>
<dbReference type="SMART" id="SM00710">
    <property type="entry name" value="PbH1"/>
    <property type="match status" value="7"/>
</dbReference>
<evidence type="ECO:0000259" key="2">
    <source>
        <dbReference type="Pfam" id="PF16640"/>
    </source>
</evidence>
<feature type="domain" description="Bacterial Ig-like" evidence="2">
    <location>
        <begin position="702"/>
        <end position="780"/>
    </location>
</feature>
<dbReference type="InterPro" id="IPR011050">
    <property type="entry name" value="Pectin_lyase_fold/virulence"/>
</dbReference>
<dbReference type="EMBL" id="NGJK01000023">
    <property type="protein sequence ID" value="RAP03470.1"/>
    <property type="molecule type" value="Genomic_DNA"/>
</dbReference>
<evidence type="ECO:0000313" key="3">
    <source>
        <dbReference type="EMBL" id="RAP03470.1"/>
    </source>
</evidence>
<dbReference type="Pfam" id="PF16640">
    <property type="entry name" value="Big_3_5"/>
    <property type="match status" value="2"/>
</dbReference>
<comment type="caution">
    <text evidence="3">The sequence shown here is derived from an EMBL/GenBank/DDBJ whole genome shotgun (WGS) entry which is preliminary data.</text>
</comment>
<dbReference type="Gene3D" id="2.60.40.1120">
    <property type="entry name" value="Carboxypeptidase-like, regulatory domain"/>
    <property type="match status" value="1"/>
</dbReference>
<evidence type="ECO:0000256" key="1">
    <source>
        <dbReference type="SAM" id="MobiDB-lite"/>
    </source>
</evidence>
<dbReference type="AlphaFoldDB" id="A0A328Q9M3"/>
<organism evidence="3 4">
    <name type="scientific">Methanosphaera stadtmanae</name>
    <dbReference type="NCBI Taxonomy" id="2317"/>
    <lineage>
        <taxon>Archaea</taxon>
        <taxon>Methanobacteriati</taxon>
        <taxon>Methanobacteriota</taxon>
        <taxon>Methanomada group</taxon>
        <taxon>Methanobacteria</taxon>
        <taxon>Methanobacteriales</taxon>
        <taxon>Methanobacteriaceae</taxon>
        <taxon>Methanosphaera</taxon>
    </lineage>
</organism>
<feature type="region of interest" description="Disordered" evidence="1">
    <location>
        <begin position="60"/>
        <end position="83"/>
    </location>
</feature>
<dbReference type="InterPro" id="IPR013783">
    <property type="entry name" value="Ig-like_fold"/>
</dbReference>
<protein>
    <recommendedName>
        <fullName evidence="2">Bacterial Ig-like domain-containing protein</fullName>
    </recommendedName>
</protein>
<dbReference type="InterPro" id="IPR008969">
    <property type="entry name" value="CarboxyPept-like_regulatory"/>
</dbReference>
<name>A0A328Q9M3_9EURY</name>
<feature type="non-terminal residue" evidence="3">
    <location>
        <position position="937"/>
    </location>
</feature>
<dbReference type="Gene3D" id="2.60.40.10">
    <property type="entry name" value="Immunoglobulins"/>
    <property type="match status" value="2"/>
</dbReference>
<evidence type="ECO:0000313" key="4">
    <source>
        <dbReference type="Proteomes" id="UP000248557"/>
    </source>
</evidence>